<dbReference type="InterPro" id="IPR000073">
    <property type="entry name" value="AB_hydrolase_1"/>
</dbReference>
<dbReference type="Gene3D" id="3.40.50.1820">
    <property type="entry name" value="alpha/beta hydrolase"/>
    <property type="match status" value="1"/>
</dbReference>
<dbReference type="PANTHER" id="PTHR43798:SF33">
    <property type="entry name" value="HYDROLASE, PUTATIVE (AFU_ORTHOLOGUE AFUA_2G14860)-RELATED"/>
    <property type="match status" value="1"/>
</dbReference>
<evidence type="ECO:0000313" key="5">
    <source>
        <dbReference type="Proteomes" id="UP000471152"/>
    </source>
</evidence>
<feature type="domain" description="AB hydrolase-1" evidence="1">
    <location>
        <begin position="22"/>
        <end position="228"/>
    </location>
</feature>
<dbReference type="PANTHER" id="PTHR43798">
    <property type="entry name" value="MONOACYLGLYCEROL LIPASE"/>
    <property type="match status" value="1"/>
</dbReference>
<accession>A0A6P0EZG0</accession>
<dbReference type="SUPFAM" id="SSF53474">
    <property type="entry name" value="alpha/beta-Hydrolases"/>
    <property type="match status" value="1"/>
</dbReference>
<protein>
    <submittedName>
        <fullName evidence="2">Alpha/beta hydrolase</fullName>
    </submittedName>
</protein>
<dbReference type="GO" id="GO:0016020">
    <property type="term" value="C:membrane"/>
    <property type="evidence" value="ECO:0007669"/>
    <property type="project" value="TreeGrafter"/>
</dbReference>
<evidence type="ECO:0000313" key="2">
    <source>
        <dbReference type="EMBL" id="NEK96455.1"/>
    </source>
</evidence>
<dbReference type="RefSeq" id="WP_163613149.1">
    <property type="nucleotide sequence ID" value="NZ_JAAGWB010000067.1"/>
</dbReference>
<reference evidence="3 5" key="2">
    <citation type="submission" date="2020-02" db="EMBL/GenBank/DDBJ databases">
        <title>The WGS of Modestobacter muralis DSM 100205.</title>
        <authorList>
            <person name="Jiang Z."/>
        </authorList>
    </citation>
    <scope>NUCLEOTIDE SEQUENCE [LARGE SCALE GENOMIC DNA]</scope>
    <source>
        <strain evidence="3 5">DSM 100205</strain>
    </source>
</reference>
<dbReference type="GO" id="GO:0016787">
    <property type="term" value="F:hydrolase activity"/>
    <property type="evidence" value="ECO:0007669"/>
    <property type="project" value="UniProtKB-KW"/>
</dbReference>
<evidence type="ECO:0000313" key="4">
    <source>
        <dbReference type="Proteomes" id="UP000468828"/>
    </source>
</evidence>
<evidence type="ECO:0000259" key="1">
    <source>
        <dbReference type="Pfam" id="PF12697"/>
    </source>
</evidence>
<dbReference type="Proteomes" id="UP000471152">
    <property type="component" value="Unassembled WGS sequence"/>
</dbReference>
<dbReference type="EMBL" id="JAAGWH010000064">
    <property type="protein sequence ID" value="NEK96455.1"/>
    <property type="molecule type" value="Genomic_DNA"/>
</dbReference>
<dbReference type="EMBL" id="JAAGWB010000067">
    <property type="protein sequence ID" value="NEN53355.1"/>
    <property type="molecule type" value="Genomic_DNA"/>
</dbReference>
<dbReference type="InterPro" id="IPR029058">
    <property type="entry name" value="AB_hydrolase_fold"/>
</dbReference>
<dbReference type="Pfam" id="PF12697">
    <property type="entry name" value="Abhydrolase_6"/>
    <property type="match status" value="1"/>
</dbReference>
<reference evidence="2 4" key="1">
    <citation type="submission" date="2020-01" db="EMBL/GenBank/DDBJ databases">
        <title>the WGS Modestobacter muralis CPCC 204518.</title>
        <authorList>
            <person name="Jiang Z."/>
        </authorList>
    </citation>
    <scope>NUCLEOTIDE SEQUENCE [LARGE SCALE GENOMIC DNA]</scope>
    <source>
        <strain evidence="2 4">DSM 100205</strain>
    </source>
</reference>
<sequence>MLVSLLDGRFLAERFGSEPDRVIALHGWGRTRQDWAGALAGVGGLALDQPGFGSAAPPPAAWGSDDYARWLLPLVESLDRPVLVGHSFGGRVAAQLTAMRPELVGGLLLTGTPLLRAGAAPKAPLAYRVLRRAGKLGILPAGQVEAARRKYGSADYRNAEGVLREVLVRTVNEEYSTVLDALARYDGPIELVWGAGDTAAPLSTARQIAERTGGTLTVVDDAAHLLQPSLDAAIDQRLRALLATGTDA</sequence>
<name>A0A6P0EZG0_9ACTN</name>
<dbReference type="Proteomes" id="UP000468828">
    <property type="component" value="Unassembled WGS sequence"/>
</dbReference>
<comment type="caution">
    <text evidence="2">The sequence shown here is derived from an EMBL/GenBank/DDBJ whole genome shotgun (WGS) entry which is preliminary data.</text>
</comment>
<keyword evidence="4" id="KW-1185">Reference proteome</keyword>
<proteinExistence type="predicted"/>
<organism evidence="2 4">
    <name type="scientific">Modestobacter muralis</name>
    <dbReference type="NCBI Taxonomy" id="1608614"/>
    <lineage>
        <taxon>Bacteria</taxon>
        <taxon>Bacillati</taxon>
        <taxon>Actinomycetota</taxon>
        <taxon>Actinomycetes</taxon>
        <taxon>Geodermatophilales</taxon>
        <taxon>Geodermatophilaceae</taxon>
        <taxon>Modestobacter</taxon>
    </lineage>
</organism>
<dbReference type="InterPro" id="IPR050266">
    <property type="entry name" value="AB_hydrolase_sf"/>
</dbReference>
<keyword evidence="2" id="KW-0378">Hydrolase</keyword>
<dbReference type="PRINTS" id="PR00111">
    <property type="entry name" value="ABHYDROLASE"/>
</dbReference>
<evidence type="ECO:0000313" key="3">
    <source>
        <dbReference type="EMBL" id="NEN53355.1"/>
    </source>
</evidence>
<dbReference type="AlphaFoldDB" id="A0A6P0EZG0"/>
<gene>
    <name evidence="3" type="ORF">G3R41_20835</name>
    <name evidence="2" type="ORF">GCU67_20120</name>
</gene>